<organism evidence="7 8">
    <name type="scientific">Ditylenchus destructor</name>
    <dbReference type="NCBI Taxonomy" id="166010"/>
    <lineage>
        <taxon>Eukaryota</taxon>
        <taxon>Metazoa</taxon>
        <taxon>Ecdysozoa</taxon>
        <taxon>Nematoda</taxon>
        <taxon>Chromadorea</taxon>
        <taxon>Rhabditida</taxon>
        <taxon>Tylenchina</taxon>
        <taxon>Tylenchomorpha</taxon>
        <taxon>Sphaerularioidea</taxon>
        <taxon>Anguinidae</taxon>
        <taxon>Anguininae</taxon>
        <taxon>Ditylenchus</taxon>
    </lineage>
</organism>
<dbReference type="AlphaFoldDB" id="A0AAD4R629"/>
<dbReference type="Proteomes" id="UP001201812">
    <property type="component" value="Unassembled WGS sequence"/>
</dbReference>
<feature type="transmembrane region" description="Helical" evidence="6">
    <location>
        <begin position="33"/>
        <end position="55"/>
    </location>
</feature>
<dbReference type="PANTHER" id="PTHR21659:SF16">
    <property type="entry name" value="UPF0057 MEMBRANE PROTEIN C04G6.5-RELATED"/>
    <property type="match status" value="1"/>
</dbReference>
<comment type="similarity">
    <text evidence="2">Belongs to the UPF0057 (PMP3) family.</text>
</comment>
<evidence type="ECO:0000313" key="7">
    <source>
        <dbReference type="EMBL" id="KAI1725791.1"/>
    </source>
</evidence>
<accession>A0AAD4R629</accession>
<comment type="subcellular location">
    <subcellularLocation>
        <location evidence="1">Membrane</location>
    </subcellularLocation>
</comment>
<dbReference type="Pfam" id="PF01679">
    <property type="entry name" value="Pmp3"/>
    <property type="match status" value="1"/>
</dbReference>
<reference evidence="7" key="1">
    <citation type="submission" date="2022-01" db="EMBL/GenBank/DDBJ databases">
        <title>Genome Sequence Resource for Two Populations of Ditylenchus destructor, the Migratory Endoparasitic Phytonematode.</title>
        <authorList>
            <person name="Zhang H."/>
            <person name="Lin R."/>
            <person name="Xie B."/>
        </authorList>
    </citation>
    <scope>NUCLEOTIDE SEQUENCE</scope>
    <source>
        <strain evidence="7">BazhouSP</strain>
    </source>
</reference>
<evidence type="ECO:0000256" key="6">
    <source>
        <dbReference type="SAM" id="Phobius"/>
    </source>
</evidence>
<dbReference type="InterPro" id="IPR000612">
    <property type="entry name" value="PMP3"/>
</dbReference>
<evidence type="ECO:0000256" key="3">
    <source>
        <dbReference type="ARBA" id="ARBA00022692"/>
    </source>
</evidence>
<dbReference type="EMBL" id="JAKKPZ010000002">
    <property type="protein sequence ID" value="KAI1725791.1"/>
    <property type="molecule type" value="Genomic_DNA"/>
</dbReference>
<comment type="caution">
    <text evidence="7">The sequence shown here is derived from an EMBL/GenBank/DDBJ whole genome shotgun (WGS) entry which is preliminary data.</text>
</comment>
<keyword evidence="3 6" id="KW-0812">Transmembrane</keyword>
<protein>
    <submittedName>
        <fullName evidence="7">Proteolipid membrane potential modulator domain-containing protein</fullName>
    </submittedName>
</protein>
<keyword evidence="8" id="KW-1185">Reference proteome</keyword>
<keyword evidence="4 6" id="KW-1133">Transmembrane helix</keyword>
<gene>
    <name evidence="7" type="ORF">DdX_02471</name>
</gene>
<evidence type="ECO:0000256" key="1">
    <source>
        <dbReference type="ARBA" id="ARBA00004370"/>
    </source>
</evidence>
<dbReference type="PANTHER" id="PTHR21659">
    <property type="entry name" value="HYDROPHOBIC PROTEIN RCI2 LOW TEMPERATURE AND SALT RESPONSIVE PROTEIN LTI6 -RELATED"/>
    <property type="match status" value="1"/>
</dbReference>
<name>A0AAD4R629_9BILA</name>
<dbReference type="GO" id="GO:0016020">
    <property type="term" value="C:membrane"/>
    <property type="evidence" value="ECO:0007669"/>
    <property type="project" value="UniProtKB-SubCell"/>
</dbReference>
<evidence type="ECO:0000256" key="4">
    <source>
        <dbReference type="ARBA" id="ARBA00022989"/>
    </source>
</evidence>
<evidence type="ECO:0000256" key="2">
    <source>
        <dbReference type="ARBA" id="ARBA00009530"/>
    </source>
</evidence>
<evidence type="ECO:0000256" key="5">
    <source>
        <dbReference type="ARBA" id="ARBA00023136"/>
    </source>
</evidence>
<sequence>MSVSARQIIELGFSILLPPLAVFIHGGCTIHELISIFFCILGWIPAIAHAIWYCFFHTVPTQHQRVVVSTGPPI</sequence>
<proteinExistence type="inferred from homology"/>
<keyword evidence="5 6" id="KW-0472">Membrane</keyword>
<evidence type="ECO:0000313" key="8">
    <source>
        <dbReference type="Proteomes" id="UP001201812"/>
    </source>
</evidence>
<feature type="transmembrane region" description="Helical" evidence="6">
    <location>
        <begin position="7"/>
        <end position="27"/>
    </location>
</feature>